<gene>
    <name evidence="1" type="ORF">CDAR_492511</name>
</gene>
<evidence type="ECO:0000313" key="1">
    <source>
        <dbReference type="EMBL" id="GIY63146.1"/>
    </source>
</evidence>
<proteinExistence type="predicted"/>
<name>A0AAV4UZ43_9ARAC</name>
<dbReference type="Proteomes" id="UP001054837">
    <property type="component" value="Unassembled WGS sequence"/>
</dbReference>
<keyword evidence="2" id="KW-1185">Reference proteome</keyword>
<reference evidence="1 2" key="1">
    <citation type="submission" date="2021-06" db="EMBL/GenBank/DDBJ databases">
        <title>Caerostris darwini draft genome.</title>
        <authorList>
            <person name="Kono N."/>
            <person name="Arakawa K."/>
        </authorList>
    </citation>
    <scope>NUCLEOTIDE SEQUENCE [LARGE SCALE GENOMIC DNA]</scope>
</reference>
<dbReference type="AlphaFoldDB" id="A0AAV4UZ43"/>
<protein>
    <submittedName>
        <fullName evidence="1">Uncharacterized protein</fullName>
    </submittedName>
</protein>
<comment type="caution">
    <text evidence="1">The sequence shown here is derived from an EMBL/GenBank/DDBJ whole genome shotgun (WGS) entry which is preliminary data.</text>
</comment>
<sequence length="126" mass="14338">MDFKNTANIPNLCGKGKRSLFRQGTSRSYVTSRVIGTTFSLGKVHLKVPSILTNCILGLHHTADTYLKSFISSSKNFLLPFQKRLLQKPYHPAILFNDDELMPMHDYSPPAPTTRQLPIIERHKEI</sequence>
<organism evidence="1 2">
    <name type="scientific">Caerostris darwini</name>
    <dbReference type="NCBI Taxonomy" id="1538125"/>
    <lineage>
        <taxon>Eukaryota</taxon>
        <taxon>Metazoa</taxon>
        <taxon>Ecdysozoa</taxon>
        <taxon>Arthropoda</taxon>
        <taxon>Chelicerata</taxon>
        <taxon>Arachnida</taxon>
        <taxon>Araneae</taxon>
        <taxon>Araneomorphae</taxon>
        <taxon>Entelegynae</taxon>
        <taxon>Araneoidea</taxon>
        <taxon>Araneidae</taxon>
        <taxon>Caerostris</taxon>
    </lineage>
</organism>
<evidence type="ECO:0000313" key="2">
    <source>
        <dbReference type="Proteomes" id="UP001054837"/>
    </source>
</evidence>
<dbReference type="EMBL" id="BPLQ01012162">
    <property type="protein sequence ID" value="GIY63146.1"/>
    <property type="molecule type" value="Genomic_DNA"/>
</dbReference>
<accession>A0AAV4UZ43</accession>